<proteinExistence type="predicted"/>
<evidence type="ECO:0000313" key="2">
    <source>
        <dbReference type="Proteomes" id="UP000249616"/>
    </source>
</evidence>
<organism evidence="1 2">
    <name type="scientific">Streptomyces cadmiisoli</name>
    <dbReference type="NCBI Taxonomy" id="2184053"/>
    <lineage>
        <taxon>Bacteria</taxon>
        <taxon>Bacillati</taxon>
        <taxon>Actinomycetota</taxon>
        <taxon>Actinomycetes</taxon>
        <taxon>Kitasatosporales</taxon>
        <taxon>Streptomycetaceae</taxon>
        <taxon>Streptomyces</taxon>
        <taxon>Streptomyces aurantiacus group</taxon>
    </lineage>
</organism>
<reference evidence="1 2" key="1">
    <citation type="journal article" date="2019" name="Int. J. Syst. Evol. Microbiol.">
        <title>Streptomyces cadmiisoli sp. nov., a novel actinomycete isolated from cadmium-contaminated soil.</title>
        <authorList>
            <person name="Li K."/>
            <person name="Tang X."/>
            <person name="Zhao J."/>
            <person name="Guo Y."/>
            <person name="Tang Y."/>
            <person name="Gao J."/>
        </authorList>
    </citation>
    <scope>NUCLEOTIDE SEQUENCE [LARGE SCALE GENOMIC DNA]</scope>
    <source>
        <strain evidence="1 2">ZFG47</strain>
    </source>
</reference>
<sequence length="59" mass="5832">MTPGPIAGGVHASLAGEAVRATLTTWSPATSSALFACGVQEDLSAVEAEARLCGDRSGS</sequence>
<keyword evidence="2" id="KW-1185">Reference proteome</keyword>
<dbReference type="AlphaFoldDB" id="A0A2Z4JA29"/>
<dbReference type="RefSeq" id="WP_112441691.1">
    <property type="nucleotide sequence ID" value="NZ_CBDRHE010000039.1"/>
</dbReference>
<dbReference type="Proteomes" id="UP000249616">
    <property type="component" value="Chromosome"/>
</dbReference>
<dbReference type="EMBL" id="CP030073">
    <property type="protein sequence ID" value="AWW41916.1"/>
    <property type="molecule type" value="Genomic_DNA"/>
</dbReference>
<evidence type="ECO:0000313" key="1">
    <source>
        <dbReference type="EMBL" id="AWW41916.1"/>
    </source>
</evidence>
<gene>
    <name evidence="1" type="ORF">DN051_39230</name>
</gene>
<dbReference type="KEGG" id="scad:DN051_39230"/>
<name>A0A2Z4JA29_9ACTN</name>
<accession>A0A2Z4JA29</accession>
<protein>
    <submittedName>
        <fullName evidence="1">Uncharacterized protein</fullName>
    </submittedName>
</protein>